<protein>
    <recommendedName>
        <fullName evidence="11">G-protein coupled receptors family 1 profile domain-containing protein</fullName>
    </recommendedName>
</protein>
<dbReference type="SUPFAM" id="SSF81321">
    <property type="entry name" value="Family A G protein-coupled receptor-like"/>
    <property type="match status" value="1"/>
</dbReference>
<evidence type="ECO:0000256" key="8">
    <source>
        <dbReference type="ARBA" id="ARBA00023170"/>
    </source>
</evidence>
<evidence type="ECO:0000256" key="2">
    <source>
        <dbReference type="ARBA" id="ARBA00010663"/>
    </source>
</evidence>
<evidence type="ECO:0000256" key="7">
    <source>
        <dbReference type="ARBA" id="ARBA00023136"/>
    </source>
</evidence>
<keyword evidence="7 10" id="KW-0472">Membrane</keyword>
<comment type="similarity">
    <text evidence="2">Belongs to the G-protein coupled receptor 1 family.</text>
</comment>
<sequence length="191" mass="21869">MSTGVICTMIAFAWLWSVIYNLAPIYGWTKVAYKLGATQCGPIMPKTPLEKSHSYCNTLINLITPIVVMIFCNVRIFRAVGQHLTRMRQTSNMDFKNTVLQQRRITITLVIVIVCFFLCWTPYTVYSCMIALSRDPKWVPLILNPISYWFGYINSACNPVIYALRSPSFRQGYKEILFGHSEVSTGMLLCK</sequence>
<dbReference type="Gene3D" id="1.20.1070.10">
    <property type="entry name" value="Rhodopsin 7-helix transmembrane proteins"/>
    <property type="match status" value="1"/>
</dbReference>
<feature type="transmembrane region" description="Helical" evidence="10">
    <location>
        <begin position="105"/>
        <end position="126"/>
    </location>
</feature>
<keyword evidence="9" id="KW-0807">Transducer</keyword>
<name>A0A8K0K9L0_LADFU</name>
<reference evidence="12" key="2">
    <citation type="submission" date="2017-10" db="EMBL/GenBank/DDBJ databases">
        <title>Ladona fulva Genome sequencing and assembly.</title>
        <authorList>
            <person name="Murali S."/>
            <person name="Richards S."/>
            <person name="Bandaranaike D."/>
            <person name="Bellair M."/>
            <person name="Blankenburg K."/>
            <person name="Chao H."/>
            <person name="Dinh H."/>
            <person name="Doddapaneni H."/>
            <person name="Dugan-Rocha S."/>
            <person name="Elkadiri S."/>
            <person name="Gnanaolivu R."/>
            <person name="Hernandez B."/>
            <person name="Skinner E."/>
            <person name="Javaid M."/>
            <person name="Lee S."/>
            <person name="Li M."/>
            <person name="Ming W."/>
            <person name="Munidasa M."/>
            <person name="Muniz J."/>
            <person name="Nguyen L."/>
            <person name="Hughes D."/>
            <person name="Osuji N."/>
            <person name="Pu L.-L."/>
            <person name="Puazo M."/>
            <person name="Qu C."/>
            <person name="Quiroz J."/>
            <person name="Raj R."/>
            <person name="Weissenberger G."/>
            <person name="Xin Y."/>
            <person name="Zou X."/>
            <person name="Han Y."/>
            <person name="Worley K."/>
            <person name="Muzny D."/>
            <person name="Gibbs R."/>
        </authorList>
    </citation>
    <scope>NUCLEOTIDE SEQUENCE</scope>
    <source>
        <strain evidence="12">Sampled in the wild</strain>
    </source>
</reference>
<evidence type="ECO:0000256" key="4">
    <source>
        <dbReference type="ARBA" id="ARBA00022692"/>
    </source>
</evidence>
<evidence type="ECO:0000256" key="9">
    <source>
        <dbReference type="ARBA" id="ARBA00023224"/>
    </source>
</evidence>
<dbReference type="PROSITE" id="PS50262">
    <property type="entry name" value="G_PROTEIN_RECEP_F1_2"/>
    <property type="match status" value="1"/>
</dbReference>
<dbReference type="InterPro" id="IPR017452">
    <property type="entry name" value="GPCR_Rhodpsn_7TM"/>
</dbReference>
<dbReference type="PRINTS" id="PR00237">
    <property type="entry name" value="GPCRRHODOPSN"/>
</dbReference>
<dbReference type="CDD" id="cd00637">
    <property type="entry name" value="7tm_classA_rhodopsin-like"/>
    <property type="match status" value="1"/>
</dbReference>
<evidence type="ECO:0000313" key="13">
    <source>
        <dbReference type="Proteomes" id="UP000792457"/>
    </source>
</evidence>
<keyword evidence="3" id="KW-1003">Cell membrane</keyword>
<dbReference type="AlphaFoldDB" id="A0A8K0K9L0"/>
<evidence type="ECO:0000256" key="10">
    <source>
        <dbReference type="SAM" id="Phobius"/>
    </source>
</evidence>
<dbReference type="PANTHER" id="PTHR24228">
    <property type="entry name" value="B2 BRADYKININ RECEPTOR/ANGIOTENSIN II RECEPTOR"/>
    <property type="match status" value="1"/>
</dbReference>
<dbReference type="GO" id="GO:0004930">
    <property type="term" value="F:G protein-coupled receptor activity"/>
    <property type="evidence" value="ECO:0007669"/>
    <property type="project" value="UniProtKB-KW"/>
</dbReference>
<evidence type="ECO:0000256" key="6">
    <source>
        <dbReference type="ARBA" id="ARBA00023040"/>
    </source>
</evidence>
<organism evidence="12 13">
    <name type="scientific">Ladona fulva</name>
    <name type="common">Scarce chaser dragonfly</name>
    <name type="synonym">Libellula fulva</name>
    <dbReference type="NCBI Taxonomy" id="123851"/>
    <lineage>
        <taxon>Eukaryota</taxon>
        <taxon>Metazoa</taxon>
        <taxon>Ecdysozoa</taxon>
        <taxon>Arthropoda</taxon>
        <taxon>Hexapoda</taxon>
        <taxon>Insecta</taxon>
        <taxon>Pterygota</taxon>
        <taxon>Palaeoptera</taxon>
        <taxon>Odonata</taxon>
        <taxon>Epiprocta</taxon>
        <taxon>Anisoptera</taxon>
        <taxon>Libelluloidea</taxon>
        <taxon>Libellulidae</taxon>
        <taxon>Ladona</taxon>
    </lineage>
</organism>
<dbReference type="GO" id="GO:0005886">
    <property type="term" value="C:plasma membrane"/>
    <property type="evidence" value="ECO:0007669"/>
    <property type="project" value="UniProtKB-SubCell"/>
</dbReference>
<comment type="subcellular location">
    <subcellularLocation>
        <location evidence="1">Cell membrane</location>
        <topology evidence="1">Multi-pass membrane protein</topology>
    </subcellularLocation>
</comment>
<feature type="transmembrane region" description="Helical" evidence="10">
    <location>
        <begin position="5"/>
        <end position="26"/>
    </location>
</feature>
<keyword evidence="13" id="KW-1185">Reference proteome</keyword>
<dbReference type="PANTHER" id="PTHR24228:SF72">
    <property type="entry name" value="G-PROTEIN COUPLED RECEPTORS FAMILY 1 PROFILE DOMAIN-CONTAINING PROTEIN"/>
    <property type="match status" value="1"/>
</dbReference>
<evidence type="ECO:0000256" key="1">
    <source>
        <dbReference type="ARBA" id="ARBA00004651"/>
    </source>
</evidence>
<evidence type="ECO:0000256" key="5">
    <source>
        <dbReference type="ARBA" id="ARBA00022989"/>
    </source>
</evidence>
<accession>A0A8K0K9L0</accession>
<comment type="caution">
    <text evidence="12">The sequence shown here is derived from an EMBL/GenBank/DDBJ whole genome shotgun (WGS) entry which is preliminary data.</text>
</comment>
<dbReference type="InterPro" id="IPR000276">
    <property type="entry name" value="GPCR_Rhodpsn"/>
</dbReference>
<gene>
    <name evidence="12" type="ORF">J437_LFUL006118</name>
</gene>
<keyword evidence="6" id="KW-0297">G-protein coupled receptor</keyword>
<keyword evidence="4 10" id="KW-0812">Transmembrane</keyword>
<feature type="transmembrane region" description="Helical" evidence="10">
    <location>
        <begin position="58"/>
        <end position="77"/>
    </location>
</feature>
<dbReference type="Pfam" id="PF00001">
    <property type="entry name" value="7tm_1"/>
    <property type="match status" value="1"/>
</dbReference>
<evidence type="ECO:0000256" key="3">
    <source>
        <dbReference type="ARBA" id="ARBA00022475"/>
    </source>
</evidence>
<evidence type="ECO:0000259" key="11">
    <source>
        <dbReference type="PROSITE" id="PS50262"/>
    </source>
</evidence>
<keyword evidence="8" id="KW-0675">Receptor</keyword>
<keyword evidence="5 10" id="KW-1133">Transmembrane helix</keyword>
<dbReference type="EMBL" id="KZ308469">
    <property type="protein sequence ID" value="KAG8230186.1"/>
    <property type="molecule type" value="Genomic_DNA"/>
</dbReference>
<feature type="domain" description="G-protein coupled receptors family 1 profile" evidence="11">
    <location>
        <begin position="1"/>
        <end position="162"/>
    </location>
</feature>
<evidence type="ECO:0000313" key="12">
    <source>
        <dbReference type="EMBL" id="KAG8230186.1"/>
    </source>
</evidence>
<feature type="transmembrane region" description="Helical" evidence="10">
    <location>
        <begin position="146"/>
        <end position="164"/>
    </location>
</feature>
<dbReference type="Proteomes" id="UP000792457">
    <property type="component" value="Unassembled WGS sequence"/>
</dbReference>
<reference evidence="12" key="1">
    <citation type="submission" date="2013-04" db="EMBL/GenBank/DDBJ databases">
        <authorList>
            <person name="Qu J."/>
            <person name="Murali S.C."/>
            <person name="Bandaranaike D."/>
            <person name="Bellair M."/>
            <person name="Blankenburg K."/>
            <person name="Chao H."/>
            <person name="Dinh H."/>
            <person name="Doddapaneni H."/>
            <person name="Downs B."/>
            <person name="Dugan-Rocha S."/>
            <person name="Elkadiri S."/>
            <person name="Gnanaolivu R.D."/>
            <person name="Hernandez B."/>
            <person name="Javaid M."/>
            <person name="Jayaseelan J.C."/>
            <person name="Lee S."/>
            <person name="Li M."/>
            <person name="Ming W."/>
            <person name="Munidasa M."/>
            <person name="Muniz J."/>
            <person name="Nguyen L."/>
            <person name="Ongeri F."/>
            <person name="Osuji N."/>
            <person name="Pu L.-L."/>
            <person name="Puazo M."/>
            <person name="Qu C."/>
            <person name="Quiroz J."/>
            <person name="Raj R."/>
            <person name="Weissenberger G."/>
            <person name="Xin Y."/>
            <person name="Zou X."/>
            <person name="Han Y."/>
            <person name="Richards S."/>
            <person name="Worley K."/>
            <person name="Muzny D."/>
            <person name="Gibbs R."/>
        </authorList>
    </citation>
    <scope>NUCLEOTIDE SEQUENCE</scope>
    <source>
        <strain evidence="12">Sampled in the wild</strain>
    </source>
</reference>
<dbReference type="OrthoDB" id="5957871at2759"/>
<proteinExistence type="inferred from homology"/>